<dbReference type="Gene3D" id="3.30.70.1440">
    <property type="entry name" value="Multidrug efflux transporter AcrB pore domain"/>
    <property type="match status" value="1"/>
</dbReference>
<proteinExistence type="inferred from homology"/>
<dbReference type="Gene3D" id="3.30.70.1320">
    <property type="entry name" value="Multidrug efflux transporter AcrB pore domain like"/>
    <property type="match status" value="1"/>
</dbReference>
<dbReference type="EMBL" id="CP048620">
    <property type="protein sequence ID" value="QPJ64362.1"/>
    <property type="molecule type" value="Genomic_DNA"/>
</dbReference>
<dbReference type="Proteomes" id="UP000594464">
    <property type="component" value="Chromosome"/>
</dbReference>
<dbReference type="Gene3D" id="1.20.1640.10">
    <property type="entry name" value="Multidrug efflux transporter AcrB transmembrane domain"/>
    <property type="match status" value="2"/>
</dbReference>
<dbReference type="PANTHER" id="PTHR32063:SF76">
    <property type="entry name" value="EFFLUX PUMP MEMBRANE TRANSPORTER"/>
    <property type="match status" value="1"/>
</dbReference>
<feature type="transmembrane region" description="Helical" evidence="9">
    <location>
        <begin position="12"/>
        <end position="31"/>
    </location>
</feature>
<feature type="transmembrane region" description="Helical" evidence="9">
    <location>
        <begin position="997"/>
        <end position="1023"/>
    </location>
</feature>
<dbReference type="GO" id="GO:0005886">
    <property type="term" value="C:plasma membrane"/>
    <property type="evidence" value="ECO:0007669"/>
    <property type="project" value="UniProtKB-SubCell"/>
</dbReference>
<feature type="transmembrane region" description="Helical" evidence="9">
    <location>
        <begin position="920"/>
        <end position="943"/>
    </location>
</feature>
<keyword evidence="4" id="KW-1003">Cell membrane</keyword>
<dbReference type="Gene3D" id="3.30.70.1430">
    <property type="entry name" value="Multidrug efflux transporter AcrB pore domain"/>
    <property type="match status" value="2"/>
</dbReference>
<evidence type="ECO:0000256" key="5">
    <source>
        <dbReference type="ARBA" id="ARBA00022519"/>
    </source>
</evidence>
<protein>
    <submittedName>
        <fullName evidence="10">Multidrug efflux RND transporter permease subunit</fullName>
    </submittedName>
</protein>
<feature type="transmembrane region" description="Helical" evidence="9">
    <location>
        <begin position="368"/>
        <end position="389"/>
    </location>
</feature>
<evidence type="ECO:0000256" key="1">
    <source>
        <dbReference type="ARBA" id="ARBA00004429"/>
    </source>
</evidence>
<keyword evidence="7 9" id="KW-1133">Transmembrane helix</keyword>
<dbReference type="SUPFAM" id="SSF82866">
    <property type="entry name" value="Multidrug efflux transporter AcrB transmembrane domain"/>
    <property type="match status" value="2"/>
</dbReference>
<feature type="transmembrane region" description="Helical" evidence="9">
    <location>
        <begin position="534"/>
        <end position="552"/>
    </location>
</feature>
<dbReference type="NCBIfam" id="NF000282">
    <property type="entry name" value="RND_permease_1"/>
    <property type="match status" value="1"/>
</dbReference>
<dbReference type="FunFam" id="3.30.70.1430:FF:000001">
    <property type="entry name" value="Efflux pump membrane transporter"/>
    <property type="match status" value="1"/>
</dbReference>
<keyword evidence="5" id="KW-0997">Cell inner membrane</keyword>
<dbReference type="InterPro" id="IPR001036">
    <property type="entry name" value="Acrflvin-R"/>
</dbReference>
<dbReference type="KEGG" id="nva:G3M78_02705"/>
<feature type="transmembrane region" description="Helical" evidence="9">
    <location>
        <begin position="964"/>
        <end position="985"/>
    </location>
</feature>
<keyword evidence="3" id="KW-0813">Transport</keyword>
<dbReference type="InterPro" id="IPR027463">
    <property type="entry name" value="AcrB_DN_DC_subdom"/>
</dbReference>
<dbReference type="NCBIfam" id="TIGR00915">
    <property type="entry name" value="2A0602"/>
    <property type="match status" value="1"/>
</dbReference>
<evidence type="ECO:0000313" key="11">
    <source>
        <dbReference type="Proteomes" id="UP000594464"/>
    </source>
</evidence>
<evidence type="ECO:0000256" key="7">
    <source>
        <dbReference type="ARBA" id="ARBA00022989"/>
    </source>
</evidence>
<dbReference type="PRINTS" id="PR00702">
    <property type="entry name" value="ACRIFLAVINRP"/>
</dbReference>
<evidence type="ECO:0000313" key="10">
    <source>
        <dbReference type="EMBL" id="QPJ64362.1"/>
    </source>
</evidence>
<comment type="subcellular location">
    <subcellularLocation>
        <location evidence="1">Cell inner membrane</location>
        <topology evidence="1">Multi-pass membrane protein</topology>
    </subcellularLocation>
</comment>
<dbReference type="PANTHER" id="PTHR32063">
    <property type="match status" value="1"/>
</dbReference>
<evidence type="ECO:0000256" key="8">
    <source>
        <dbReference type="ARBA" id="ARBA00023136"/>
    </source>
</evidence>
<evidence type="ECO:0000256" key="2">
    <source>
        <dbReference type="ARBA" id="ARBA00010942"/>
    </source>
</evidence>
<organism evidence="10 11">
    <name type="scientific">Candidatus Nitrohelix vancouverensis</name>
    <dbReference type="NCBI Taxonomy" id="2705534"/>
    <lineage>
        <taxon>Bacteria</taxon>
        <taxon>Pseudomonadati</taxon>
        <taxon>Nitrospinota/Tectimicrobiota group</taxon>
        <taxon>Nitrospinota</taxon>
        <taxon>Nitrospinia</taxon>
        <taxon>Nitrospinales</taxon>
        <taxon>Nitrospinaceae</taxon>
        <taxon>Candidatus Nitrohelix</taxon>
    </lineage>
</organism>
<sequence length="1042" mass="113154">MFSNFFIERPRFAFVISIVIVIAGLASLPQLPVSLYPQIAPPVVQVRASYPGASAAVLESAVAIPIEAQVNGVEDMIYMSSKSTDSGTYTLDITFEIGTDADMAAVNVQNRVSLATPTLPEEVNRSGVSVQKQAPEFLQIICFSSPNLTYDQLFLSNYISINIKDVLSRVPGVSKVSIFGALDYSIRIWLDPDQMVNLGITTNDVVESIRDQNLQAAAGQVGQAPSSPDQQFQYTIQAKGRLSDVSEFENIIILAKADGSVVRMRDIARIELSAQTFETFSRLNQAPTVNFAIYQLPDANALEVAKGIKETMTELSKSFPDDMKYIIGYDATKFIDSSLSELVETLFIALLLVVLVVYIFIQDWRATLIPALAIPVSLIGTFALLQAMGYSINSLSLFALVLAIGIVVDDAIVVVENVQRHLAEGLAPKEATRQAMSEVFGPIIATTLVLLAVFVPIAFMPGISGELYRQFSVTIAFAVSLSSLNALTLSPALCATLLRKQESRPWFALRWFEAIFNRISGSYLFFVKMIVRRFVFTVLLFAMISGGAYWVFNNSPKAFIPQEDQGVIFVDLQLPDGASINRTDVVIKELEELLKELPGVENMVSLIGTGLISGVKPNAGTVISILKPWSERTEPGLSSDALLGRVWGLTSQIPGARAIAFTPPPIRSLGNASGFEMQLQDKRGGDPQDLSAAMRGFVFEANQTPGLTNVFSAFTAEVPQISLEIDRLQAKAMGIPVSEIFDSLQAQLGSLYVNDFNKFGRVYRVMIQAESEYRDEPGDIGRIYVRSADGVMVPLSTLTETSSMLGPESLTRYNMFRSAKINGSAAPGFSSGQAIQTVEKLAETALPEGMGFEWSGMSYQEIKAGSQGPIVFGLALIFVYLFLVAQYESWSIPWGVILSVPVALTGALLAMKYSGKPLDIYAQIGLVMLVGMASKNAILIVEFAKAQREEGMSIFDSSVQAAKLRFRAVMMTAISFILGVLPLVIATGAGANSRQSLGMVVFGGMFASAVIGTLLVPSFYYLVQALTEKFQKKKAQPAEAEA</sequence>
<dbReference type="AlphaFoldDB" id="A0A7T0C0P3"/>
<dbReference type="GO" id="GO:0009636">
    <property type="term" value="P:response to toxic substance"/>
    <property type="evidence" value="ECO:0007669"/>
    <property type="project" value="UniProtKB-ARBA"/>
</dbReference>
<feature type="transmembrane region" description="Helical" evidence="9">
    <location>
        <begin position="395"/>
        <end position="418"/>
    </location>
</feature>
<feature type="transmembrane region" description="Helical" evidence="9">
    <location>
        <begin position="471"/>
        <end position="498"/>
    </location>
</feature>
<dbReference type="SUPFAM" id="SSF82714">
    <property type="entry name" value="Multidrug efflux transporter AcrB TolC docking domain, DN and DC subdomains"/>
    <property type="match status" value="2"/>
</dbReference>
<feature type="transmembrane region" description="Helical" evidence="9">
    <location>
        <begin position="342"/>
        <end position="361"/>
    </location>
</feature>
<evidence type="ECO:0000256" key="3">
    <source>
        <dbReference type="ARBA" id="ARBA00022448"/>
    </source>
</evidence>
<evidence type="ECO:0000256" key="9">
    <source>
        <dbReference type="SAM" id="Phobius"/>
    </source>
</evidence>
<comment type="similarity">
    <text evidence="2">Belongs to the resistance-nodulation-cell division (RND) (TC 2.A.6) family.</text>
</comment>
<gene>
    <name evidence="10" type="ORF">G3M78_02705</name>
</gene>
<name>A0A7T0C0P3_9BACT</name>
<keyword evidence="8 9" id="KW-0472">Membrane</keyword>
<dbReference type="InterPro" id="IPR004764">
    <property type="entry name" value="MdtF-like"/>
</dbReference>
<feature type="transmembrane region" description="Helical" evidence="9">
    <location>
        <begin position="892"/>
        <end position="914"/>
    </location>
</feature>
<dbReference type="Pfam" id="PF00873">
    <property type="entry name" value="ACR_tran"/>
    <property type="match status" value="1"/>
</dbReference>
<dbReference type="GO" id="GO:0042910">
    <property type="term" value="F:xenobiotic transmembrane transporter activity"/>
    <property type="evidence" value="ECO:0007669"/>
    <property type="project" value="TreeGrafter"/>
</dbReference>
<feature type="transmembrane region" description="Helical" evidence="9">
    <location>
        <begin position="439"/>
        <end position="459"/>
    </location>
</feature>
<reference evidence="11" key="1">
    <citation type="submission" date="2020-02" db="EMBL/GenBank/DDBJ databases">
        <title>Genomic and physiological characterization of two novel Nitrospinaceae genera.</title>
        <authorList>
            <person name="Mueller A.J."/>
            <person name="Jung M.-Y."/>
            <person name="Strachan C.R."/>
            <person name="Herbold C.W."/>
            <person name="Kirkegaard R.H."/>
            <person name="Daims H."/>
        </authorList>
    </citation>
    <scope>NUCLEOTIDE SEQUENCE [LARGE SCALE GENOMIC DNA]</scope>
</reference>
<keyword evidence="6 9" id="KW-0812">Transmembrane</keyword>
<accession>A0A7T0C0P3</accession>
<dbReference type="SUPFAM" id="SSF82693">
    <property type="entry name" value="Multidrug efflux transporter AcrB pore domain, PN1, PN2, PC1 and PC2 subdomains"/>
    <property type="match status" value="4"/>
</dbReference>
<dbReference type="Gene3D" id="3.30.2090.10">
    <property type="entry name" value="Multidrug efflux transporter AcrB TolC docking domain, DN and DC subdomains"/>
    <property type="match status" value="2"/>
</dbReference>
<evidence type="ECO:0000256" key="4">
    <source>
        <dbReference type="ARBA" id="ARBA00022475"/>
    </source>
</evidence>
<dbReference type="GO" id="GO:0015562">
    <property type="term" value="F:efflux transmembrane transporter activity"/>
    <property type="evidence" value="ECO:0007669"/>
    <property type="project" value="InterPro"/>
</dbReference>
<dbReference type="FunFam" id="1.20.1640.10:FF:000001">
    <property type="entry name" value="Efflux pump membrane transporter"/>
    <property type="match status" value="1"/>
</dbReference>
<evidence type="ECO:0000256" key="6">
    <source>
        <dbReference type="ARBA" id="ARBA00022692"/>
    </source>
</evidence>
<feature type="transmembrane region" description="Helical" evidence="9">
    <location>
        <begin position="868"/>
        <end position="885"/>
    </location>
</feature>